<comment type="caution">
    <text evidence="2">The sequence shown here is derived from an EMBL/GenBank/DDBJ whole genome shotgun (WGS) entry which is preliminary data.</text>
</comment>
<sequence>MSLRRTTFMSAAALTALAVALAACQGSPDSWGTGVVKQTDAFGDYSETIVAVPKPTAGPRQFQCTGPFAPNSTAINLAADFGQANVVTGTVTSPDGNSSPGVVLLPNDPALAMEISFKDPGALAGPRRISFTEESTWTVNGIGIGSTIADLEKANGGPFRIQGFGGAAGGVVADWQGGRLANIGGGCRPGVQLALPATVSNAAQGKVSGPRRLSSTDASVRAANPTVGVFWINYR</sequence>
<evidence type="ECO:0000313" key="3">
    <source>
        <dbReference type="Proteomes" id="UP001241747"/>
    </source>
</evidence>
<evidence type="ECO:0008006" key="4">
    <source>
        <dbReference type="Google" id="ProtNLM"/>
    </source>
</evidence>
<feature type="signal peptide" evidence="1">
    <location>
        <begin position="1"/>
        <end position="22"/>
    </location>
</feature>
<evidence type="ECO:0000256" key="1">
    <source>
        <dbReference type="SAM" id="SignalP"/>
    </source>
</evidence>
<dbReference type="Proteomes" id="UP001241747">
    <property type="component" value="Unassembled WGS sequence"/>
</dbReference>
<keyword evidence="3" id="KW-1185">Reference proteome</keyword>
<dbReference type="PROSITE" id="PS51318">
    <property type="entry name" value="TAT"/>
    <property type="match status" value="1"/>
</dbReference>
<reference evidence="2 3" key="1">
    <citation type="submission" date="2023-07" db="EMBL/GenBank/DDBJ databases">
        <title>Genomic Encyclopedia of Type Strains, Phase IV (KMG-IV): sequencing the most valuable type-strain genomes for metagenomic binning, comparative biology and taxonomic classification.</title>
        <authorList>
            <person name="Goeker M."/>
        </authorList>
    </citation>
    <scope>NUCLEOTIDE SEQUENCE [LARGE SCALE GENOMIC DNA]</scope>
    <source>
        <strain evidence="2 3">DSM 3770</strain>
    </source>
</reference>
<proteinExistence type="predicted"/>
<feature type="chain" id="PRO_5045252237" description="Lipoprotein" evidence="1">
    <location>
        <begin position="23"/>
        <end position="235"/>
    </location>
</feature>
<dbReference type="InterPro" id="IPR006311">
    <property type="entry name" value="TAT_signal"/>
</dbReference>
<dbReference type="PROSITE" id="PS51257">
    <property type="entry name" value="PROKAR_LIPOPROTEIN"/>
    <property type="match status" value="1"/>
</dbReference>
<evidence type="ECO:0000313" key="2">
    <source>
        <dbReference type="EMBL" id="MDQ0504817.1"/>
    </source>
</evidence>
<organism evidence="2 3">
    <name type="scientific">Xanthobacter agilis</name>
    <dbReference type="NCBI Taxonomy" id="47492"/>
    <lineage>
        <taxon>Bacteria</taxon>
        <taxon>Pseudomonadati</taxon>
        <taxon>Pseudomonadota</taxon>
        <taxon>Alphaproteobacteria</taxon>
        <taxon>Hyphomicrobiales</taxon>
        <taxon>Xanthobacteraceae</taxon>
        <taxon>Xanthobacter</taxon>
    </lineage>
</organism>
<name>A0ABU0LCE5_XANAG</name>
<dbReference type="RefSeq" id="WP_237346781.1">
    <property type="nucleotide sequence ID" value="NZ_JABWGX010000023.1"/>
</dbReference>
<gene>
    <name evidence="2" type="ORF">QOZ94_001599</name>
</gene>
<keyword evidence="1" id="KW-0732">Signal</keyword>
<protein>
    <recommendedName>
        <fullName evidence="4">Lipoprotein</fullName>
    </recommendedName>
</protein>
<accession>A0ABU0LCE5</accession>
<dbReference type="EMBL" id="JAUSVY010000003">
    <property type="protein sequence ID" value="MDQ0504817.1"/>
    <property type="molecule type" value="Genomic_DNA"/>
</dbReference>